<name>A0A151ZKP0_TIELA</name>
<keyword evidence="1" id="KW-1133">Transmembrane helix</keyword>
<feature type="transmembrane region" description="Helical" evidence="1">
    <location>
        <begin position="58"/>
        <end position="78"/>
    </location>
</feature>
<accession>A0A151ZKP0</accession>
<keyword evidence="3" id="KW-1185">Reference proteome</keyword>
<organism evidence="2 3">
    <name type="scientific">Tieghemostelium lacteum</name>
    <name type="common">Slime mold</name>
    <name type="synonym">Dictyostelium lacteum</name>
    <dbReference type="NCBI Taxonomy" id="361077"/>
    <lineage>
        <taxon>Eukaryota</taxon>
        <taxon>Amoebozoa</taxon>
        <taxon>Evosea</taxon>
        <taxon>Eumycetozoa</taxon>
        <taxon>Dictyostelia</taxon>
        <taxon>Dictyosteliales</taxon>
        <taxon>Raperosteliaceae</taxon>
        <taxon>Tieghemostelium</taxon>
    </lineage>
</organism>
<dbReference type="EMBL" id="LODT01000022">
    <property type="protein sequence ID" value="KYQ94477.1"/>
    <property type="molecule type" value="Genomic_DNA"/>
</dbReference>
<evidence type="ECO:0008006" key="4">
    <source>
        <dbReference type="Google" id="ProtNLM"/>
    </source>
</evidence>
<dbReference type="AlphaFoldDB" id="A0A151ZKP0"/>
<evidence type="ECO:0000313" key="3">
    <source>
        <dbReference type="Proteomes" id="UP000076078"/>
    </source>
</evidence>
<proteinExistence type="predicted"/>
<feature type="transmembrane region" description="Helical" evidence="1">
    <location>
        <begin position="135"/>
        <end position="153"/>
    </location>
</feature>
<dbReference type="OMA" id="LVFYWIH"/>
<dbReference type="Proteomes" id="UP000076078">
    <property type="component" value="Unassembled WGS sequence"/>
</dbReference>
<dbReference type="InParanoid" id="A0A151ZKP0"/>
<protein>
    <recommendedName>
        <fullName evidence="4">THH1/TOM1/TOM3 domain-containing protein</fullName>
    </recommendedName>
</protein>
<feature type="transmembrane region" description="Helical" evidence="1">
    <location>
        <begin position="24"/>
        <end position="46"/>
    </location>
</feature>
<comment type="caution">
    <text evidence="2">The sequence shown here is derived from an EMBL/GenBank/DDBJ whole genome shotgun (WGS) entry which is preliminary data.</text>
</comment>
<dbReference type="FunCoup" id="A0A151ZKP0">
    <property type="interactions" value="425"/>
</dbReference>
<feature type="transmembrane region" description="Helical" evidence="1">
    <location>
        <begin position="98"/>
        <end position="115"/>
    </location>
</feature>
<keyword evidence="1" id="KW-0472">Membrane</keyword>
<evidence type="ECO:0000256" key="1">
    <source>
        <dbReference type="SAM" id="Phobius"/>
    </source>
</evidence>
<keyword evidence="1" id="KW-0812">Transmembrane</keyword>
<dbReference type="OrthoDB" id="10455816at2759"/>
<reference evidence="2 3" key="1">
    <citation type="submission" date="2015-12" db="EMBL/GenBank/DDBJ databases">
        <title>Dictyostelia acquired genes for synthesis and detection of signals that induce cell-type specialization by lateral gene transfer from prokaryotes.</title>
        <authorList>
            <person name="Gloeckner G."/>
            <person name="Schaap P."/>
        </authorList>
    </citation>
    <scope>NUCLEOTIDE SEQUENCE [LARGE SCALE GENOMIC DNA]</scope>
    <source>
        <strain evidence="2 3">TK</strain>
    </source>
</reference>
<gene>
    <name evidence="2" type="ORF">DLAC_04777</name>
</gene>
<sequence>MSNTVNIYFIDLSMDEGGTAKKVYIFWIIIWFVVLVISSLITYKSLKIEKRLSLPTKTSILIVFCSIGKILNIGLSFYETSNKVEIGILSFIRNSPSFLLLSSFLIVVLFWIQMYHDPVTYQNRRSCCSFIIKPLYVLIVTVQIAFVVLLSIAEAKFSSMHIYYKSVYFFSRLYTIVMSISFSIAFLVYGFLVGKKQQIQSTRIFYSSAIILGLTFLANGIHVFTISFLVPIVTFKQIMVVTSIDNIIDIFISLEIVILVYLDAKAKKKFLMDNSSSSSSTSSMDSEIG</sequence>
<evidence type="ECO:0000313" key="2">
    <source>
        <dbReference type="EMBL" id="KYQ94477.1"/>
    </source>
</evidence>
<feature type="transmembrane region" description="Helical" evidence="1">
    <location>
        <begin position="204"/>
        <end position="232"/>
    </location>
</feature>
<feature type="transmembrane region" description="Helical" evidence="1">
    <location>
        <begin position="173"/>
        <end position="192"/>
    </location>
</feature>
<feature type="transmembrane region" description="Helical" evidence="1">
    <location>
        <begin position="238"/>
        <end position="262"/>
    </location>
</feature>